<feature type="transmembrane region" description="Helical" evidence="5">
    <location>
        <begin position="155"/>
        <end position="178"/>
    </location>
</feature>
<feature type="transmembrane region" description="Helical" evidence="5">
    <location>
        <begin position="72"/>
        <end position="88"/>
    </location>
</feature>
<keyword evidence="2 5" id="KW-0812">Transmembrane</keyword>
<dbReference type="EMBL" id="QKZK01000034">
    <property type="protein sequence ID" value="PZX11939.1"/>
    <property type="molecule type" value="Genomic_DNA"/>
</dbReference>
<dbReference type="InterPro" id="IPR007016">
    <property type="entry name" value="O-antigen_ligase-rel_domated"/>
</dbReference>
<dbReference type="GO" id="GO:0016874">
    <property type="term" value="F:ligase activity"/>
    <property type="evidence" value="ECO:0007669"/>
    <property type="project" value="UniProtKB-KW"/>
</dbReference>
<accession>A0A2W7PRA5</accession>
<dbReference type="GO" id="GO:0016020">
    <property type="term" value="C:membrane"/>
    <property type="evidence" value="ECO:0007669"/>
    <property type="project" value="UniProtKB-SubCell"/>
</dbReference>
<feature type="domain" description="O-antigen ligase-related" evidence="6">
    <location>
        <begin position="223"/>
        <end position="366"/>
    </location>
</feature>
<name>A0A2W7PRA5_9BACT</name>
<sequence>MIQQLLKEKKLYWTLLFWVAVGIFTGPLVYVVVPLHLLMLHKKGEWLIVLLGLWLIFTLSDSRQGMFRFAQSVKPILMALAGVLYFTGNDAHKQHGFLTPFIPFFIIAGWAWFDSPVAMDSLQKTVSYSLLLLVIPWLVSNLLEQDRDSMLRHLILLGALVLVIGIVLHFAYPGFVIFKGERFSGLLGNPNGLGIYSFMFLCLTTLIFTYHPTLFQRGEKIVVYVIIALSLIWCGSRGGIFSSALFLAGWFLFRHNVTLGFVVMTLVFASYQLVTANFVEIVTSMGLQDYFRLDTLETGSGRLVAREFAWKHIETQYWMGKGFGYTEYLMHKFKDYFLNKGHQGNVHNSYLTIWLDTGLLGLIAFCWGWLRNFMRAAAFSPLVWAVLFGLLLTTTVESWLAASLNPFTIQLVIVLSLLGNGRFYERRG</sequence>
<keyword evidence="3 5" id="KW-1133">Transmembrane helix</keyword>
<keyword evidence="8" id="KW-1185">Reference proteome</keyword>
<evidence type="ECO:0000259" key="6">
    <source>
        <dbReference type="Pfam" id="PF04932"/>
    </source>
</evidence>
<evidence type="ECO:0000313" key="8">
    <source>
        <dbReference type="Proteomes" id="UP000249239"/>
    </source>
</evidence>
<feature type="transmembrane region" description="Helical" evidence="5">
    <location>
        <begin position="222"/>
        <end position="252"/>
    </location>
</feature>
<evidence type="ECO:0000256" key="5">
    <source>
        <dbReference type="SAM" id="Phobius"/>
    </source>
</evidence>
<keyword evidence="7" id="KW-0436">Ligase</keyword>
<feature type="transmembrane region" description="Helical" evidence="5">
    <location>
        <begin position="12"/>
        <end position="32"/>
    </location>
</feature>
<evidence type="ECO:0000256" key="3">
    <source>
        <dbReference type="ARBA" id="ARBA00022989"/>
    </source>
</evidence>
<dbReference type="InterPro" id="IPR051533">
    <property type="entry name" value="WaaL-like"/>
</dbReference>
<gene>
    <name evidence="7" type="ORF">LX69_03003</name>
</gene>
<dbReference type="Pfam" id="PF04932">
    <property type="entry name" value="Wzy_C"/>
    <property type="match status" value="1"/>
</dbReference>
<feature type="transmembrane region" description="Helical" evidence="5">
    <location>
        <begin position="94"/>
        <end position="113"/>
    </location>
</feature>
<proteinExistence type="predicted"/>
<feature type="transmembrane region" description="Helical" evidence="5">
    <location>
        <begin position="407"/>
        <end position="424"/>
    </location>
</feature>
<dbReference type="Proteomes" id="UP000249239">
    <property type="component" value="Unassembled WGS sequence"/>
</dbReference>
<comment type="subcellular location">
    <subcellularLocation>
        <location evidence="1">Membrane</location>
        <topology evidence="1">Multi-pass membrane protein</topology>
    </subcellularLocation>
</comment>
<evidence type="ECO:0000256" key="1">
    <source>
        <dbReference type="ARBA" id="ARBA00004141"/>
    </source>
</evidence>
<dbReference type="PANTHER" id="PTHR37422">
    <property type="entry name" value="TEICHURONIC ACID BIOSYNTHESIS PROTEIN TUAE"/>
    <property type="match status" value="1"/>
</dbReference>
<comment type="caution">
    <text evidence="7">The sequence shown here is derived from an EMBL/GenBank/DDBJ whole genome shotgun (WGS) entry which is preliminary data.</text>
</comment>
<feature type="transmembrane region" description="Helical" evidence="5">
    <location>
        <begin position="259"/>
        <end position="279"/>
    </location>
</feature>
<feature type="transmembrane region" description="Helical" evidence="5">
    <location>
        <begin position="190"/>
        <end position="210"/>
    </location>
</feature>
<reference evidence="7 8" key="1">
    <citation type="submission" date="2018-06" db="EMBL/GenBank/DDBJ databases">
        <title>Genomic Encyclopedia of Archaeal and Bacterial Type Strains, Phase II (KMG-II): from individual species to whole genera.</title>
        <authorList>
            <person name="Goeker M."/>
        </authorList>
    </citation>
    <scope>NUCLEOTIDE SEQUENCE [LARGE SCALE GENOMIC DNA]</scope>
    <source>
        <strain evidence="7 8">DSM 6779</strain>
    </source>
</reference>
<dbReference type="AlphaFoldDB" id="A0A2W7PRA5"/>
<dbReference type="OrthoDB" id="1111552at2"/>
<evidence type="ECO:0000256" key="4">
    <source>
        <dbReference type="ARBA" id="ARBA00023136"/>
    </source>
</evidence>
<dbReference type="RefSeq" id="WP_111446816.1">
    <property type="nucleotide sequence ID" value="NZ_QKZK01000034.1"/>
</dbReference>
<evidence type="ECO:0000313" key="7">
    <source>
        <dbReference type="EMBL" id="PZX11939.1"/>
    </source>
</evidence>
<feature type="transmembrane region" description="Helical" evidence="5">
    <location>
        <begin position="382"/>
        <end position="401"/>
    </location>
</feature>
<organism evidence="7 8">
    <name type="scientific">Breznakibacter xylanolyticus</name>
    <dbReference type="NCBI Taxonomy" id="990"/>
    <lineage>
        <taxon>Bacteria</taxon>
        <taxon>Pseudomonadati</taxon>
        <taxon>Bacteroidota</taxon>
        <taxon>Bacteroidia</taxon>
        <taxon>Marinilabiliales</taxon>
        <taxon>Marinilabiliaceae</taxon>
        <taxon>Breznakibacter</taxon>
    </lineage>
</organism>
<evidence type="ECO:0000256" key="2">
    <source>
        <dbReference type="ARBA" id="ARBA00022692"/>
    </source>
</evidence>
<feature type="transmembrane region" description="Helical" evidence="5">
    <location>
        <begin position="125"/>
        <end position="143"/>
    </location>
</feature>
<dbReference type="PANTHER" id="PTHR37422:SF13">
    <property type="entry name" value="LIPOPOLYSACCHARIDE BIOSYNTHESIS PROTEIN PA4999-RELATED"/>
    <property type="match status" value="1"/>
</dbReference>
<protein>
    <submittedName>
        <fullName evidence="7">O-antigen ligase-like membrane protein</fullName>
    </submittedName>
</protein>
<keyword evidence="4 5" id="KW-0472">Membrane</keyword>